<protein>
    <recommendedName>
        <fullName evidence="6">alanine transaminase</fullName>
        <ecNumber evidence="6">2.6.1.2</ecNumber>
    </recommendedName>
</protein>
<dbReference type="SUPFAM" id="SSF53383">
    <property type="entry name" value="PLP-dependent transferases"/>
    <property type="match status" value="1"/>
</dbReference>
<evidence type="ECO:0000256" key="5">
    <source>
        <dbReference type="ARBA" id="ARBA00022898"/>
    </source>
</evidence>
<reference evidence="8 9" key="1">
    <citation type="submission" date="2017-04" db="EMBL/GenBank/DDBJ databases">
        <authorList>
            <person name="Afonso C.L."/>
            <person name="Miller P.J."/>
            <person name="Scott M.A."/>
            <person name="Spackman E."/>
            <person name="Goraichik I."/>
            <person name="Dimitrov K.M."/>
            <person name="Suarez D.L."/>
            <person name="Swayne D.E."/>
        </authorList>
    </citation>
    <scope>NUCLEOTIDE SEQUENCE [LARGE SCALE GENOMIC DNA]</scope>
    <source>
        <strain evidence="8 9">DSM 26133</strain>
    </source>
</reference>
<evidence type="ECO:0000256" key="2">
    <source>
        <dbReference type="ARBA" id="ARBA00007441"/>
    </source>
</evidence>
<dbReference type="InterPro" id="IPR051926">
    <property type="entry name" value="Ala_Aminotransferase"/>
</dbReference>
<proteinExistence type="inferred from homology"/>
<evidence type="ECO:0000256" key="4">
    <source>
        <dbReference type="ARBA" id="ARBA00022679"/>
    </source>
</evidence>
<comment type="cofactor">
    <cofactor evidence="1">
        <name>pyridoxal 5'-phosphate</name>
        <dbReference type="ChEBI" id="CHEBI:597326"/>
    </cofactor>
</comment>
<dbReference type="NCBIfam" id="NF005334">
    <property type="entry name" value="PRK06855.1"/>
    <property type="match status" value="1"/>
</dbReference>
<dbReference type="InterPro" id="IPR015424">
    <property type="entry name" value="PyrdxlP-dep_Trfase"/>
</dbReference>
<dbReference type="Proteomes" id="UP000192472">
    <property type="component" value="Unassembled WGS sequence"/>
</dbReference>
<evidence type="ECO:0000259" key="7">
    <source>
        <dbReference type="Pfam" id="PF00155"/>
    </source>
</evidence>
<organism evidence="8 9">
    <name type="scientific">Reichenbachiella faecimaris</name>
    <dbReference type="NCBI Taxonomy" id="692418"/>
    <lineage>
        <taxon>Bacteria</taxon>
        <taxon>Pseudomonadati</taxon>
        <taxon>Bacteroidota</taxon>
        <taxon>Cytophagia</taxon>
        <taxon>Cytophagales</taxon>
        <taxon>Reichenbachiellaceae</taxon>
        <taxon>Reichenbachiella</taxon>
    </lineage>
</organism>
<keyword evidence="4 8" id="KW-0808">Transferase</keyword>
<sequence>MRQVLLHEGSNQLDYEIRDIVKKAEALQALGQRIYWENIGDPILKHAVVPAWIKEILTNLVNQNSTYGYCHSKGVLETRQYLAEKNNKRGGVQITSDDVLFFNGLGDAIGKLYQFLNPYSRVIGPSPAYSTHSALEAAHSNKEPLTYNLDPENNWYPDLDDLRLKVKYNPNIVGILIINPDNPTGMVYPEEYLIKIVEIAKEFNLFIASDEIYTNIIYNDTKTKALAEVLGDVPGIALKGISKDCPWPGSRCGWMEFYNREADEEFNKYCATLENAKMVEVCSTTLPQKALPLIQEHPNYQKYLAQRRTEIAERSEIISQYLKDLPYVTFNKTNGAFYNTIVFKDGVLNNNQVLQISNLEIKQLAESWVERVGEPDKRFVYYLLAAKGVCVVPLSSFQSELRGFRITLLEENKEVLHETFSKIAAAINEFCTSDVKEEVVA</sequence>
<keyword evidence="9" id="KW-1185">Reference proteome</keyword>
<keyword evidence="3 8" id="KW-0032">Aminotransferase</keyword>
<dbReference type="PANTHER" id="PTHR43488">
    <property type="entry name" value="GLUTAMATE-PYRUVATE AMINOTRANSFERASE ALAA"/>
    <property type="match status" value="1"/>
</dbReference>
<gene>
    <name evidence="8" type="ORF">SAMN04488029_3047</name>
</gene>
<evidence type="ECO:0000256" key="1">
    <source>
        <dbReference type="ARBA" id="ARBA00001933"/>
    </source>
</evidence>
<dbReference type="InterPro" id="IPR015422">
    <property type="entry name" value="PyrdxlP-dep_Trfase_small"/>
</dbReference>
<keyword evidence="5" id="KW-0663">Pyridoxal phosphate</keyword>
<comment type="similarity">
    <text evidence="2">Belongs to the class-I pyridoxal-phosphate-dependent aminotransferase family.</text>
</comment>
<dbReference type="InterPro" id="IPR015421">
    <property type="entry name" value="PyrdxlP-dep_Trfase_major"/>
</dbReference>
<dbReference type="OrthoDB" id="9802328at2"/>
<dbReference type="GO" id="GO:0030170">
    <property type="term" value="F:pyridoxal phosphate binding"/>
    <property type="evidence" value="ECO:0007669"/>
    <property type="project" value="InterPro"/>
</dbReference>
<dbReference type="RefSeq" id="WP_084373687.1">
    <property type="nucleotide sequence ID" value="NZ_FWYF01000003.1"/>
</dbReference>
<dbReference type="Gene3D" id="3.40.640.10">
    <property type="entry name" value="Type I PLP-dependent aspartate aminotransferase-like (Major domain)"/>
    <property type="match status" value="1"/>
</dbReference>
<feature type="domain" description="Aminotransferase class I/classII large" evidence="7">
    <location>
        <begin position="46"/>
        <end position="409"/>
    </location>
</feature>
<evidence type="ECO:0000313" key="9">
    <source>
        <dbReference type="Proteomes" id="UP000192472"/>
    </source>
</evidence>
<dbReference type="InterPro" id="IPR004839">
    <property type="entry name" value="Aminotransferase_I/II_large"/>
</dbReference>
<dbReference type="STRING" id="692418.SAMN04488029_3047"/>
<evidence type="ECO:0000256" key="3">
    <source>
        <dbReference type="ARBA" id="ARBA00022576"/>
    </source>
</evidence>
<dbReference type="EMBL" id="FWYF01000003">
    <property type="protein sequence ID" value="SMD36746.1"/>
    <property type="molecule type" value="Genomic_DNA"/>
</dbReference>
<dbReference type="CDD" id="cd00609">
    <property type="entry name" value="AAT_like"/>
    <property type="match status" value="1"/>
</dbReference>
<dbReference type="Gene3D" id="3.90.1150.10">
    <property type="entry name" value="Aspartate Aminotransferase, domain 1"/>
    <property type="match status" value="1"/>
</dbReference>
<dbReference type="PANTHER" id="PTHR43488:SF2">
    <property type="entry name" value="GLUTAMATE-PYRUVATE AMINOTRANSFERASE ALAA"/>
    <property type="match status" value="1"/>
</dbReference>
<dbReference type="GO" id="GO:0004021">
    <property type="term" value="F:L-alanine:2-oxoglutarate aminotransferase activity"/>
    <property type="evidence" value="ECO:0007669"/>
    <property type="project" value="UniProtKB-EC"/>
</dbReference>
<accession>A0A1W2GKF9</accession>
<evidence type="ECO:0000313" key="8">
    <source>
        <dbReference type="EMBL" id="SMD36746.1"/>
    </source>
</evidence>
<dbReference type="Pfam" id="PF00155">
    <property type="entry name" value="Aminotran_1_2"/>
    <property type="match status" value="1"/>
</dbReference>
<dbReference type="EC" id="2.6.1.2" evidence="6"/>
<dbReference type="AlphaFoldDB" id="A0A1W2GKF9"/>
<name>A0A1W2GKF9_REIFA</name>
<evidence type="ECO:0000256" key="6">
    <source>
        <dbReference type="ARBA" id="ARBA00026106"/>
    </source>
</evidence>